<feature type="non-terminal residue" evidence="2">
    <location>
        <position position="1"/>
    </location>
</feature>
<feature type="non-terminal residue" evidence="2">
    <location>
        <position position="183"/>
    </location>
</feature>
<feature type="region of interest" description="Disordered" evidence="1">
    <location>
        <begin position="1"/>
        <end position="109"/>
    </location>
</feature>
<evidence type="ECO:0000256" key="1">
    <source>
        <dbReference type="SAM" id="MobiDB-lite"/>
    </source>
</evidence>
<keyword evidence="2" id="KW-0413">Isomerase</keyword>
<dbReference type="EMBL" id="CADCVO010000328">
    <property type="protein sequence ID" value="CAA9497481.1"/>
    <property type="molecule type" value="Genomic_DNA"/>
</dbReference>
<name>A0A6J4SG14_9ACTN</name>
<proteinExistence type="predicted"/>
<feature type="compositionally biased region" description="Low complexity" evidence="1">
    <location>
        <begin position="18"/>
        <end position="28"/>
    </location>
</feature>
<reference evidence="2" key="1">
    <citation type="submission" date="2020-02" db="EMBL/GenBank/DDBJ databases">
        <authorList>
            <person name="Meier V. D."/>
        </authorList>
    </citation>
    <scope>NUCLEOTIDE SEQUENCE</scope>
    <source>
        <strain evidence="2">AVDCRST_MAG13</strain>
    </source>
</reference>
<evidence type="ECO:0000313" key="2">
    <source>
        <dbReference type="EMBL" id="CAA9497481.1"/>
    </source>
</evidence>
<sequence length="183" mass="19945">AARSRHRRCRHHRRGRRPAAAARPVVRGARVRPARGAAVDARGLRGPPRRPAGARPGAAGRRRLHARHPPGGDRRRDRELPQAAADPDRGQRRAVQRGGPRSGGGHGPRALRLRLLEHGVRAGDGVSDHGGARLDLPRPALGLRLLQAPGRGPRSGRRRRVRAAVDDLPPVQRLRARRAARGR</sequence>
<protein>
    <submittedName>
        <fullName evidence="2">UDP-glucose 4-epimerase</fullName>
        <ecNumber evidence="2">5.1.3.2</ecNumber>
    </submittedName>
</protein>
<dbReference type="GO" id="GO:0003978">
    <property type="term" value="F:UDP-glucose 4-epimerase activity"/>
    <property type="evidence" value="ECO:0007669"/>
    <property type="project" value="UniProtKB-EC"/>
</dbReference>
<feature type="compositionally biased region" description="Basic and acidic residues" evidence="1">
    <location>
        <begin position="70"/>
        <end position="91"/>
    </location>
</feature>
<dbReference type="AlphaFoldDB" id="A0A6J4SG14"/>
<feature type="compositionally biased region" description="Basic residues" evidence="1">
    <location>
        <begin position="1"/>
        <end position="17"/>
    </location>
</feature>
<dbReference type="EC" id="5.1.3.2" evidence="2"/>
<organism evidence="2">
    <name type="scientific">uncultured Solirubrobacteraceae bacterium</name>
    <dbReference type="NCBI Taxonomy" id="1162706"/>
    <lineage>
        <taxon>Bacteria</taxon>
        <taxon>Bacillati</taxon>
        <taxon>Actinomycetota</taxon>
        <taxon>Thermoleophilia</taxon>
        <taxon>Solirubrobacterales</taxon>
        <taxon>Solirubrobacteraceae</taxon>
        <taxon>environmental samples</taxon>
    </lineage>
</organism>
<feature type="compositionally biased region" description="Low complexity" evidence="1">
    <location>
        <begin position="34"/>
        <end position="59"/>
    </location>
</feature>
<gene>
    <name evidence="2" type="ORF">AVDCRST_MAG13-2063</name>
</gene>
<feature type="region of interest" description="Disordered" evidence="1">
    <location>
        <begin position="146"/>
        <end position="166"/>
    </location>
</feature>
<accession>A0A6J4SG14</accession>